<sequence length="249" mass="29892">MRFINMRKLYFLDWNKLFAHGDDIFWKDEITLLNALNDSIIIKDQYLKLYDEEDNKIYDAPLSFVDSLIEILSDTNESKKLSFWTIMDNLENYDKKKYDKALCFLMHLKYKVQDYRTFFFLTLGIKLVKKLTQIMTNYIKDKYGLIAKTGYNDIFDEDIYFYHDAEVKTYQDEINDFYKNILKNVGIDFELGDLCLKMSSLTNQDEEEDNNFYLSNAIENTINDFWQIFKPSTNQLLELDNLLEKKYNV</sequence>
<gene>
    <name evidence="1" type="ORF">MALK_6240</name>
</gene>
<accession>N9SQD1</accession>
<reference evidence="1 2" key="1">
    <citation type="journal article" date="2013" name="Genome Announc.">
        <title>Draft Genome Sequences of Mycoplasma alkalescens, Mycoplasma arginini, and Mycoplasma bovigenitalium, Three Species with Equivocal Pathogenic Status for Cattle.</title>
        <authorList>
            <person name="Manso-Silvan L."/>
            <person name="Tardy F."/>
            <person name="Baranowski E."/>
            <person name="Barre A."/>
            <person name="Blanchard A."/>
            <person name="Breton M."/>
            <person name="Couture C."/>
            <person name="Citti C."/>
            <person name="Dordet-Frisoni E."/>
            <person name="Dupuy V."/>
            <person name="Gaurivaud P."/>
            <person name="Jacob D."/>
            <person name="Lemaitre C."/>
            <person name="Nikolski M."/>
            <person name="Nouvel L.X."/>
            <person name="Poumarat F."/>
            <person name="Thebault P."/>
            <person name="Theil S."/>
            <person name="Thiaucourt F."/>
            <person name="Sirand-Pugnet P."/>
        </authorList>
    </citation>
    <scope>NUCLEOTIDE SEQUENCE [LARGE SCALE GENOMIC DNA]</scope>
    <source>
        <strain evidence="1 2">14918</strain>
    </source>
</reference>
<evidence type="ECO:0000313" key="1">
    <source>
        <dbReference type="EMBL" id="ENY53680.1"/>
    </source>
</evidence>
<keyword evidence="2" id="KW-1185">Reference proteome</keyword>
<organism evidence="1 2">
    <name type="scientific">Metamycoplasma alkalescens 14918</name>
    <dbReference type="NCBI Taxonomy" id="1188234"/>
    <lineage>
        <taxon>Bacteria</taxon>
        <taxon>Bacillati</taxon>
        <taxon>Mycoplasmatota</taxon>
        <taxon>Mycoplasmoidales</taxon>
        <taxon>Metamycoplasmataceae</taxon>
        <taxon>Metamycoplasma</taxon>
    </lineage>
</organism>
<proteinExistence type="predicted"/>
<evidence type="ECO:0000313" key="2">
    <source>
        <dbReference type="Proteomes" id="UP000013137"/>
    </source>
</evidence>
<dbReference type="AlphaFoldDB" id="N9SQD1"/>
<dbReference type="EMBL" id="AMWK01000015">
    <property type="protein sequence ID" value="ENY53680.1"/>
    <property type="molecule type" value="Genomic_DNA"/>
</dbReference>
<dbReference type="PATRIC" id="fig|1188234.3.peg.600"/>
<protein>
    <submittedName>
        <fullName evidence="1">Uncharacterized protein</fullName>
    </submittedName>
</protein>
<dbReference type="Proteomes" id="UP000013137">
    <property type="component" value="Unassembled WGS sequence"/>
</dbReference>
<comment type="caution">
    <text evidence="1">The sequence shown here is derived from an EMBL/GenBank/DDBJ whole genome shotgun (WGS) entry which is preliminary data.</text>
</comment>
<name>N9SQD1_9BACT</name>